<dbReference type="RefSeq" id="WP_189137661.1">
    <property type="nucleotide sequence ID" value="NZ_BMNK01000002.1"/>
</dbReference>
<dbReference type="AlphaFoldDB" id="A0A918A114"/>
<evidence type="ECO:0000313" key="3">
    <source>
        <dbReference type="Proteomes" id="UP000660745"/>
    </source>
</evidence>
<dbReference type="InterPro" id="IPR041581">
    <property type="entry name" value="Glyoxalase_6"/>
</dbReference>
<protein>
    <recommendedName>
        <fullName evidence="1">Glyoxalase-like domain-containing protein</fullName>
    </recommendedName>
</protein>
<comment type="caution">
    <text evidence="2">The sequence shown here is derived from an EMBL/GenBank/DDBJ whole genome shotgun (WGS) entry which is preliminary data.</text>
</comment>
<dbReference type="PANTHER" id="PTHR35908">
    <property type="entry name" value="HYPOTHETICAL FUSION PROTEIN"/>
    <property type="match status" value="1"/>
</dbReference>
<evidence type="ECO:0000313" key="2">
    <source>
        <dbReference type="EMBL" id="GGP03349.1"/>
    </source>
</evidence>
<name>A0A918A114_9ACTN</name>
<evidence type="ECO:0000259" key="1">
    <source>
        <dbReference type="Pfam" id="PF18029"/>
    </source>
</evidence>
<dbReference type="Proteomes" id="UP000660745">
    <property type="component" value="Unassembled WGS sequence"/>
</dbReference>
<keyword evidence="3" id="KW-1185">Reference proteome</keyword>
<feature type="domain" description="Glyoxalase-like" evidence="1">
    <location>
        <begin position="6"/>
        <end position="142"/>
    </location>
</feature>
<dbReference type="EMBL" id="BMNK01000002">
    <property type="protein sequence ID" value="GGP03349.1"/>
    <property type="molecule type" value="Genomic_DNA"/>
</dbReference>
<proteinExistence type="predicted"/>
<reference evidence="2" key="2">
    <citation type="submission" date="2020-09" db="EMBL/GenBank/DDBJ databases">
        <authorList>
            <person name="Sun Q."/>
            <person name="Zhou Y."/>
        </authorList>
    </citation>
    <scope>NUCLEOTIDE SEQUENCE</scope>
    <source>
        <strain evidence="2">CGMCC 4.7430</strain>
    </source>
</reference>
<gene>
    <name evidence="2" type="ORF">GCM10012278_14210</name>
</gene>
<dbReference type="Gene3D" id="3.10.180.10">
    <property type="entry name" value="2,3-Dihydroxybiphenyl 1,2-Dioxygenase, domain 1"/>
    <property type="match status" value="1"/>
</dbReference>
<dbReference type="PANTHER" id="PTHR35908:SF1">
    <property type="entry name" value="CONSERVED PROTEIN"/>
    <property type="match status" value="1"/>
</dbReference>
<dbReference type="Pfam" id="PF18029">
    <property type="entry name" value="Glyoxalase_6"/>
    <property type="match status" value="1"/>
</dbReference>
<accession>A0A918A114</accession>
<dbReference type="SUPFAM" id="SSF54593">
    <property type="entry name" value="Glyoxalase/Bleomycin resistance protein/Dihydroxybiphenyl dioxygenase"/>
    <property type="match status" value="1"/>
</dbReference>
<reference evidence="2" key="1">
    <citation type="journal article" date="2014" name="Int. J. Syst. Evol. Microbiol.">
        <title>Complete genome sequence of Corynebacterium casei LMG S-19264T (=DSM 44701T), isolated from a smear-ripened cheese.</title>
        <authorList>
            <consortium name="US DOE Joint Genome Institute (JGI-PGF)"/>
            <person name="Walter F."/>
            <person name="Albersmeier A."/>
            <person name="Kalinowski J."/>
            <person name="Ruckert C."/>
        </authorList>
    </citation>
    <scope>NUCLEOTIDE SEQUENCE</scope>
    <source>
        <strain evidence="2">CGMCC 4.7430</strain>
    </source>
</reference>
<dbReference type="InterPro" id="IPR029068">
    <property type="entry name" value="Glyas_Bleomycin-R_OHBP_Dase"/>
</dbReference>
<organism evidence="2 3">
    <name type="scientific">Nonomuraea glycinis</name>
    <dbReference type="NCBI Taxonomy" id="2047744"/>
    <lineage>
        <taxon>Bacteria</taxon>
        <taxon>Bacillati</taxon>
        <taxon>Actinomycetota</taxon>
        <taxon>Actinomycetes</taxon>
        <taxon>Streptosporangiales</taxon>
        <taxon>Streptosporangiaceae</taxon>
        <taxon>Nonomuraea</taxon>
    </lineage>
</organism>
<sequence length="143" mass="16075">MAYDIQVVIDTQDPHNLADWWAEALGWQVERQDEAFIRSLIEKGHATEDDTTFHHGNLVWKEGAAIRHPSGLERAPRVLFQVVPETKTVKNRVHLDIRVGADRIDAEVARLVGKGATVLHKGRQGPTWWVTIADPEGNEICLA</sequence>